<dbReference type="Proteomes" id="UP001141253">
    <property type="component" value="Chromosome 2"/>
</dbReference>
<name>A0ABQ9C2Z9_9ROSI</name>
<proteinExistence type="predicted"/>
<comment type="caution">
    <text evidence="1">The sequence shown here is derived from an EMBL/GenBank/DDBJ whole genome shotgun (WGS) entry which is preliminary data.</text>
</comment>
<protein>
    <submittedName>
        <fullName evidence="1">Uncharacterized protein</fullName>
    </submittedName>
</protein>
<dbReference type="EMBL" id="JAPFFI010000006">
    <property type="protein sequence ID" value="KAJ6392374.1"/>
    <property type="molecule type" value="Genomic_DNA"/>
</dbReference>
<keyword evidence="2" id="KW-1185">Reference proteome</keyword>
<evidence type="ECO:0000313" key="1">
    <source>
        <dbReference type="EMBL" id="KAJ6392374.1"/>
    </source>
</evidence>
<gene>
    <name evidence="1" type="ORF">OIU77_026185</name>
</gene>
<evidence type="ECO:0000313" key="2">
    <source>
        <dbReference type="Proteomes" id="UP001141253"/>
    </source>
</evidence>
<reference evidence="1" key="1">
    <citation type="submission" date="2022-10" db="EMBL/GenBank/DDBJ databases">
        <authorList>
            <person name="Hyden B.L."/>
            <person name="Feng K."/>
            <person name="Yates T."/>
            <person name="Jawdy S."/>
            <person name="Smart L.B."/>
            <person name="Muchero W."/>
        </authorList>
    </citation>
    <scope>NUCLEOTIDE SEQUENCE</scope>
    <source>
        <tissue evidence="1">Shoot tip</tissue>
    </source>
</reference>
<accession>A0ABQ9C2Z9</accession>
<organism evidence="1 2">
    <name type="scientific">Salix suchowensis</name>
    <dbReference type="NCBI Taxonomy" id="1278906"/>
    <lineage>
        <taxon>Eukaryota</taxon>
        <taxon>Viridiplantae</taxon>
        <taxon>Streptophyta</taxon>
        <taxon>Embryophyta</taxon>
        <taxon>Tracheophyta</taxon>
        <taxon>Spermatophyta</taxon>
        <taxon>Magnoliopsida</taxon>
        <taxon>eudicotyledons</taxon>
        <taxon>Gunneridae</taxon>
        <taxon>Pentapetalae</taxon>
        <taxon>rosids</taxon>
        <taxon>fabids</taxon>
        <taxon>Malpighiales</taxon>
        <taxon>Salicaceae</taxon>
        <taxon>Saliceae</taxon>
        <taxon>Salix</taxon>
    </lineage>
</organism>
<reference evidence="1" key="2">
    <citation type="journal article" date="2023" name="Int. J. Mol. Sci.">
        <title>De Novo Assembly and Annotation of 11 Diverse Shrub Willow (Salix) Genomes Reveals Novel Gene Organization in Sex-Linked Regions.</title>
        <authorList>
            <person name="Hyden B."/>
            <person name="Feng K."/>
            <person name="Yates T.B."/>
            <person name="Jawdy S."/>
            <person name="Cereghino C."/>
            <person name="Smart L.B."/>
            <person name="Muchero W."/>
        </authorList>
    </citation>
    <scope>NUCLEOTIDE SEQUENCE</scope>
    <source>
        <tissue evidence="1">Shoot tip</tissue>
    </source>
</reference>
<sequence>MITPPEIGERSPEASETTSCFTSSGLELITFARKATDVAIVGPIVTKSEPLSHMLLHLGSKNGAVNLCFLVAAKEPVHVGPRA</sequence>